<dbReference type="GO" id="GO:0061605">
    <property type="term" value="F:molybdopterin-synthase adenylyltransferase activity"/>
    <property type="evidence" value="ECO:0007669"/>
    <property type="project" value="UniProtKB-EC"/>
</dbReference>
<evidence type="ECO:0000259" key="15">
    <source>
        <dbReference type="PROSITE" id="PS50206"/>
    </source>
</evidence>
<evidence type="ECO:0000256" key="1">
    <source>
        <dbReference type="ARBA" id="ARBA00005046"/>
    </source>
</evidence>
<dbReference type="Gene3D" id="3.40.50.720">
    <property type="entry name" value="NAD(P)-binding Rossmann-like Domain"/>
    <property type="match status" value="1"/>
</dbReference>
<accession>A0A8J2Z268</accession>
<comment type="catalytic activity">
    <reaction evidence="6">
        <text>[molybdopterin-synthase sulfur-carrier protein]-C-terminal Gly-Gly + ATP + H(+) = [molybdopterin-synthase sulfur-carrier protein]-C-terminal Gly-Gly-AMP + diphosphate</text>
        <dbReference type="Rhea" id="RHEA:43616"/>
        <dbReference type="Rhea" id="RHEA-COMP:12159"/>
        <dbReference type="Rhea" id="RHEA-COMP:12202"/>
        <dbReference type="ChEBI" id="CHEBI:15378"/>
        <dbReference type="ChEBI" id="CHEBI:30616"/>
        <dbReference type="ChEBI" id="CHEBI:33019"/>
        <dbReference type="ChEBI" id="CHEBI:90618"/>
        <dbReference type="ChEBI" id="CHEBI:90778"/>
        <dbReference type="EC" id="2.7.7.80"/>
    </reaction>
</comment>
<evidence type="ECO:0000256" key="8">
    <source>
        <dbReference type="ARBA" id="ARBA00063809"/>
    </source>
</evidence>
<comment type="pathway">
    <text evidence="1">Cofactor biosynthesis; molybdopterin biosynthesis.</text>
</comment>
<dbReference type="RefSeq" id="WP_117001216.1">
    <property type="nucleotide sequence ID" value="NZ_BMJS01000001.1"/>
</dbReference>
<dbReference type="InterPro" id="IPR045886">
    <property type="entry name" value="ThiF/MoeB/HesA"/>
</dbReference>
<evidence type="ECO:0000256" key="14">
    <source>
        <dbReference type="SAM" id="Phobius"/>
    </source>
</evidence>
<evidence type="ECO:0000256" key="13">
    <source>
        <dbReference type="ARBA" id="ARBA00078531"/>
    </source>
</evidence>
<dbReference type="InterPro" id="IPR036873">
    <property type="entry name" value="Rhodanese-like_dom_sf"/>
</dbReference>
<keyword evidence="14" id="KW-0812">Transmembrane</keyword>
<evidence type="ECO:0000256" key="2">
    <source>
        <dbReference type="ARBA" id="ARBA00009919"/>
    </source>
</evidence>
<evidence type="ECO:0000256" key="7">
    <source>
        <dbReference type="ARBA" id="ARBA00055169"/>
    </source>
</evidence>
<dbReference type="EC" id="2.7.7.80" evidence="9"/>
<gene>
    <name evidence="16" type="ORF">GCM10010995_01800</name>
</gene>
<evidence type="ECO:0000313" key="16">
    <source>
        <dbReference type="EMBL" id="GGF88205.1"/>
    </source>
</evidence>
<comment type="similarity">
    <text evidence="2">Belongs to the HesA/MoeB/ThiF family.</text>
</comment>
<dbReference type="Pfam" id="PF00581">
    <property type="entry name" value="Rhodanese"/>
    <property type="match status" value="1"/>
</dbReference>
<proteinExistence type="inferred from homology"/>
<evidence type="ECO:0000256" key="11">
    <source>
        <dbReference type="ARBA" id="ARBA00075110"/>
    </source>
</evidence>
<dbReference type="GO" id="GO:0004792">
    <property type="term" value="F:thiosulfate-cyanide sulfurtransferase activity"/>
    <property type="evidence" value="ECO:0007669"/>
    <property type="project" value="TreeGrafter"/>
</dbReference>
<dbReference type="Pfam" id="PF00899">
    <property type="entry name" value="ThiF"/>
    <property type="match status" value="1"/>
</dbReference>
<dbReference type="InterPro" id="IPR000594">
    <property type="entry name" value="ThiF_NAD_FAD-bd"/>
</dbReference>
<evidence type="ECO:0000256" key="9">
    <source>
        <dbReference type="ARBA" id="ARBA00066884"/>
    </source>
</evidence>
<evidence type="ECO:0000256" key="3">
    <source>
        <dbReference type="ARBA" id="ARBA00022679"/>
    </source>
</evidence>
<name>A0A8J2Z268_9GAMM</name>
<organism evidence="16 17">
    <name type="scientific">Cysteiniphilum litorale</name>
    <dbReference type="NCBI Taxonomy" id="2056700"/>
    <lineage>
        <taxon>Bacteria</taxon>
        <taxon>Pseudomonadati</taxon>
        <taxon>Pseudomonadota</taxon>
        <taxon>Gammaproteobacteria</taxon>
        <taxon>Thiotrichales</taxon>
        <taxon>Fastidiosibacteraceae</taxon>
        <taxon>Cysteiniphilum</taxon>
    </lineage>
</organism>
<dbReference type="GO" id="GO:0008146">
    <property type="term" value="F:sulfotransferase activity"/>
    <property type="evidence" value="ECO:0007669"/>
    <property type="project" value="TreeGrafter"/>
</dbReference>
<comment type="caution">
    <text evidence="16">The sequence shown here is derived from an EMBL/GenBank/DDBJ whole genome shotgun (WGS) entry which is preliminary data.</text>
</comment>
<protein>
    <recommendedName>
        <fullName evidence="10">Molybdopterin-synthase adenylyltransferase</fullName>
        <ecNumber evidence="9">2.7.7.80</ecNumber>
    </recommendedName>
    <alternativeName>
        <fullName evidence="13">MoaD protein adenylase</fullName>
    </alternativeName>
    <alternativeName>
        <fullName evidence="11">Molybdopterin-converting factor subunit 1 adenylase</fullName>
    </alternativeName>
    <alternativeName>
        <fullName evidence="12">Sulfur carrier protein MoaD adenylyltransferase</fullName>
    </alternativeName>
</protein>
<dbReference type="GO" id="GO:0005829">
    <property type="term" value="C:cytosol"/>
    <property type="evidence" value="ECO:0007669"/>
    <property type="project" value="TreeGrafter"/>
</dbReference>
<dbReference type="PANTHER" id="PTHR10953">
    <property type="entry name" value="UBIQUITIN-ACTIVATING ENZYME E1"/>
    <property type="match status" value="1"/>
</dbReference>
<comment type="function">
    <text evidence="7">Catalyzes the adenylation by ATP of the carboxyl group of the C-terminal glycine of sulfur carrier protein MoaD.</text>
</comment>
<keyword evidence="16" id="KW-0548">Nucleotidyltransferase</keyword>
<keyword evidence="14" id="KW-0472">Membrane</keyword>
<dbReference type="SUPFAM" id="SSF69572">
    <property type="entry name" value="Activating enzymes of the ubiquitin-like proteins"/>
    <property type="match status" value="1"/>
</dbReference>
<dbReference type="EMBL" id="BMJS01000001">
    <property type="protein sequence ID" value="GGF88205.1"/>
    <property type="molecule type" value="Genomic_DNA"/>
</dbReference>
<dbReference type="GO" id="GO:0005524">
    <property type="term" value="F:ATP binding"/>
    <property type="evidence" value="ECO:0007669"/>
    <property type="project" value="UniProtKB-KW"/>
</dbReference>
<evidence type="ECO:0000256" key="6">
    <source>
        <dbReference type="ARBA" id="ARBA00052218"/>
    </source>
</evidence>
<evidence type="ECO:0000256" key="4">
    <source>
        <dbReference type="ARBA" id="ARBA00022741"/>
    </source>
</evidence>
<evidence type="ECO:0000256" key="5">
    <source>
        <dbReference type="ARBA" id="ARBA00022840"/>
    </source>
</evidence>
<feature type="domain" description="Rhodanese" evidence="15">
    <location>
        <begin position="260"/>
        <end position="347"/>
    </location>
</feature>
<dbReference type="FunFam" id="3.40.50.720:FF:000033">
    <property type="entry name" value="Adenylyltransferase and sulfurtransferase MOCS3"/>
    <property type="match status" value="1"/>
</dbReference>
<dbReference type="AlphaFoldDB" id="A0A8J2Z268"/>
<keyword evidence="5" id="KW-0067">ATP-binding</keyword>
<dbReference type="CDD" id="cd00757">
    <property type="entry name" value="ThiF_MoeB_HesA_family"/>
    <property type="match status" value="1"/>
</dbReference>
<dbReference type="SMART" id="SM00450">
    <property type="entry name" value="RHOD"/>
    <property type="match status" value="1"/>
</dbReference>
<reference evidence="16" key="1">
    <citation type="journal article" date="2014" name="Int. J. Syst. Evol. Microbiol.">
        <title>Complete genome sequence of Corynebacterium casei LMG S-19264T (=DSM 44701T), isolated from a smear-ripened cheese.</title>
        <authorList>
            <consortium name="US DOE Joint Genome Institute (JGI-PGF)"/>
            <person name="Walter F."/>
            <person name="Albersmeier A."/>
            <person name="Kalinowski J."/>
            <person name="Ruckert C."/>
        </authorList>
    </citation>
    <scope>NUCLEOTIDE SEQUENCE</scope>
    <source>
        <strain evidence="16">CGMCC 1.15758</strain>
    </source>
</reference>
<feature type="transmembrane region" description="Helical" evidence="14">
    <location>
        <begin position="182"/>
        <end position="205"/>
    </location>
</feature>
<keyword evidence="4" id="KW-0547">Nucleotide-binding</keyword>
<reference evidence="16" key="2">
    <citation type="submission" date="2020-09" db="EMBL/GenBank/DDBJ databases">
        <authorList>
            <person name="Sun Q."/>
            <person name="Zhou Y."/>
        </authorList>
    </citation>
    <scope>NUCLEOTIDE SEQUENCE</scope>
    <source>
        <strain evidence="16">CGMCC 1.15758</strain>
    </source>
</reference>
<sequence>MNYKRYQRHFPVMGIEGQQKLQNARVCIIGCGGIGSPVSMYLAAAGVGTLGLVDFDVVELSNLQRQILFTENDLGVAKSTVAVKHLSQINSDIQLIEYNERLDFKRACEIFASYDLIIDGSDNFQTRYAVNDACCKLNKPFISSSVLKSQAQLSFFDPTKSCYRCLYPSPPPAHLVPNCSEAGVLGASVGVVGTMAANMAVNFFLGKEIKQHLMIFDSDVLTWQSYGFKRNPNCKGCVTHEFGLEQNNKATIEVQKAYQLDPEALIIDVREGWELDIASLDVKVEHLPLAQVLQGSVLECVNKTQKIIVICKLGVRSQKAAQKLIELGFENVYNYEGGIARYFEEQQKEICY</sequence>
<evidence type="ECO:0000256" key="10">
    <source>
        <dbReference type="ARBA" id="ARBA00073635"/>
    </source>
</evidence>
<comment type="subunit">
    <text evidence="8">Homodimer. Forms a stable heterotetrameric complex of 2 MoeB and 2 MoaD during adenylation of MoaD.</text>
</comment>
<dbReference type="PROSITE" id="PS50206">
    <property type="entry name" value="RHODANESE_3"/>
    <property type="match status" value="1"/>
</dbReference>
<dbReference type="GO" id="GO:0008641">
    <property type="term" value="F:ubiquitin-like modifier activating enzyme activity"/>
    <property type="evidence" value="ECO:0007669"/>
    <property type="project" value="InterPro"/>
</dbReference>
<dbReference type="OrthoDB" id="9804286at2"/>
<dbReference type="Proteomes" id="UP000636949">
    <property type="component" value="Unassembled WGS sequence"/>
</dbReference>
<dbReference type="Gene3D" id="3.40.250.10">
    <property type="entry name" value="Rhodanese-like domain"/>
    <property type="match status" value="1"/>
</dbReference>
<dbReference type="InterPro" id="IPR035985">
    <property type="entry name" value="Ubiquitin-activating_enz"/>
</dbReference>
<keyword evidence="3" id="KW-0808">Transferase</keyword>
<dbReference type="PANTHER" id="PTHR10953:SF102">
    <property type="entry name" value="ADENYLYLTRANSFERASE AND SULFURTRANSFERASE MOCS3"/>
    <property type="match status" value="1"/>
</dbReference>
<keyword evidence="14" id="KW-1133">Transmembrane helix</keyword>
<dbReference type="InterPro" id="IPR001763">
    <property type="entry name" value="Rhodanese-like_dom"/>
</dbReference>
<evidence type="ECO:0000313" key="17">
    <source>
        <dbReference type="Proteomes" id="UP000636949"/>
    </source>
</evidence>
<evidence type="ECO:0000256" key="12">
    <source>
        <dbReference type="ARBA" id="ARBA00075328"/>
    </source>
</evidence>
<keyword evidence="17" id="KW-1185">Reference proteome</keyword>